<feature type="compositionally biased region" description="Low complexity" evidence="1">
    <location>
        <begin position="57"/>
        <end position="74"/>
    </location>
</feature>
<evidence type="ECO:0000313" key="3">
    <source>
        <dbReference type="Proteomes" id="UP000236214"/>
    </source>
</evidence>
<protein>
    <recommendedName>
        <fullName evidence="4">Lipoprotein</fullName>
    </recommendedName>
</protein>
<evidence type="ECO:0000313" key="2">
    <source>
        <dbReference type="EMBL" id="GBD68116.1"/>
    </source>
</evidence>
<organism evidence="2 3">
    <name type="scientific">Tetragenococcus halophilus subsp. halophilus</name>
    <dbReference type="NCBI Taxonomy" id="1513897"/>
    <lineage>
        <taxon>Bacteria</taxon>
        <taxon>Bacillati</taxon>
        <taxon>Bacillota</taxon>
        <taxon>Bacilli</taxon>
        <taxon>Lactobacillales</taxon>
        <taxon>Enterococcaceae</taxon>
        <taxon>Tetragenococcus</taxon>
    </lineage>
</organism>
<reference evidence="2 3" key="1">
    <citation type="submission" date="2016-05" db="EMBL/GenBank/DDBJ databases">
        <title>Whole genome sequencing of Tetragenococcus halophilus subsp. halophilus NISL 7118.</title>
        <authorList>
            <person name="Shiwa Y."/>
            <person name="Nishimura I."/>
            <person name="Yoshikawa H."/>
            <person name="Koyama Y."/>
            <person name="Oguma T."/>
        </authorList>
    </citation>
    <scope>NUCLEOTIDE SEQUENCE [LARGE SCALE GENOMIC DNA]</scope>
    <source>
        <strain evidence="2 3">NISL 7118</strain>
    </source>
</reference>
<evidence type="ECO:0008006" key="4">
    <source>
        <dbReference type="Google" id="ProtNLM"/>
    </source>
</evidence>
<dbReference type="Proteomes" id="UP000236214">
    <property type="component" value="Unassembled WGS sequence"/>
</dbReference>
<proteinExistence type="predicted"/>
<dbReference type="PROSITE" id="PS51257">
    <property type="entry name" value="PROKAR_LIPOPROTEIN"/>
    <property type="match status" value="1"/>
</dbReference>
<keyword evidence="3" id="KW-1185">Reference proteome</keyword>
<name>A0A2H6CQ10_TETHA</name>
<sequence>MKKRTLLYTLFVFSGVILIGCSSESEDEQADSSTTISTETGNSSQTSEVSSDENMEESSTTTDTETTDTTSESTSSEEDKEENVPLREYFDAEKEEVAQAFLDWAIPRAEEGGMAVSDKYFEHGAAGLGDWFANTEDGEIQTQDPYPEEDLPGYDAFDIHSLGGVIFYTSSYGVTGYDETPKESATAEGFSKAADPQIIQFINTS</sequence>
<feature type="compositionally biased region" description="Polar residues" evidence="1">
    <location>
        <begin position="34"/>
        <end position="49"/>
    </location>
</feature>
<evidence type="ECO:0000256" key="1">
    <source>
        <dbReference type="SAM" id="MobiDB-lite"/>
    </source>
</evidence>
<dbReference type="AlphaFoldDB" id="A0A2H6CQ10"/>
<comment type="caution">
    <text evidence="2">The sequence shown here is derived from an EMBL/GenBank/DDBJ whole genome shotgun (WGS) entry which is preliminary data.</text>
</comment>
<accession>A0A2H6CQ10</accession>
<dbReference type="EMBL" id="BDEC01000034">
    <property type="protein sequence ID" value="GBD68116.1"/>
    <property type="molecule type" value="Genomic_DNA"/>
</dbReference>
<gene>
    <name evidence="2" type="ORF">TEHN7118_0922</name>
</gene>
<feature type="region of interest" description="Disordered" evidence="1">
    <location>
        <begin position="23"/>
        <end position="85"/>
    </location>
</feature>
<dbReference type="RefSeq" id="WP_103100187.1">
    <property type="nucleotide sequence ID" value="NZ_BDEB01000221.1"/>
</dbReference>